<organism evidence="3 4">
    <name type="scientific">Phytophthora fragariae</name>
    <dbReference type="NCBI Taxonomy" id="53985"/>
    <lineage>
        <taxon>Eukaryota</taxon>
        <taxon>Sar</taxon>
        <taxon>Stramenopiles</taxon>
        <taxon>Oomycota</taxon>
        <taxon>Peronosporomycetes</taxon>
        <taxon>Peronosporales</taxon>
        <taxon>Peronosporaceae</taxon>
        <taxon>Phytophthora</taxon>
    </lineage>
</organism>
<dbReference type="CDD" id="cd01647">
    <property type="entry name" value="RT_LTR"/>
    <property type="match status" value="1"/>
</dbReference>
<sequence length="604" mass="67835">MDFMVPAGVRVDAEDGSICLPDEVRIRMLGRRQLFSAKRRPVLPRTPQQIKPGQSYDFVISPDLGVKQQFWVCRGKGWIPTVLGNDRGNPAFEPRRLRVTNNLVFGSTREYEEEAEVEEDHSPLVDHPEYPTPRAILKREPEAIAEEAPQQEEDEEPPHLSIIATVKAEGTTSEGCANDSPVVEDMPTPGADEAQLKGNLTPRLSSEPLVAPPEPTLESNADDAVCYHEGSDLFAEDAEQDMAVLPEVSVSLTQDVRIEDLKVGMPDNVPREVGIREQERLRRIIWKKKHLMIGKGNALPPAAVGVVCDIDVGDAKPVAQRCRKVPKPFREKVYELLKGLLGARIINPSTSPWASPIVVIIKKNGVDIRLCIDYRVVNGLTRLMIYPMPLVDELLENLEFILWFCSLDMASGFWVVSMTDRARLISAFITPFGLFEWPFGLRNAPQIYQRLIDNALYGFLKLTKKDPCLDVFKHVVPENEERESVLGRRSYIDDILVGATSWDDLCIKVENLLTACDQCNLSISVEKSSWGMSKVDYLGHSVSSRGLEAKPKNLDALSSLEFPRTLKALQSFLGSLNYYHRFIADFAVYASVLYSLSEEDFERR</sequence>
<evidence type="ECO:0000313" key="3">
    <source>
        <dbReference type="EMBL" id="KAE9208679.1"/>
    </source>
</evidence>
<dbReference type="EMBL" id="QXFW01002238">
    <property type="protein sequence ID" value="KAE8980567.1"/>
    <property type="molecule type" value="Genomic_DNA"/>
</dbReference>
<dbReference type="AlphaFoldDB" id="A0A6A3XX97"/>
<dbReference type="EMBL" id="QXGD01001330">
    <property type="protein sequence ID" value="KAE9208679.1"/>
    <property type="molecule type" value="Genomic_DNA"/>
</dbReference>
<evidence type="ECO:0000313" key="5">
    <source>
        <dbReference type="Proteomes" id="UP000460718"/>
    </source>
</evidence>
<comment type="caution">
    <text evidence="3">The sequence shown here is derived from an EMBL/GenBank/DDBJ whole genome shotgun (WGS) entry which is preliminary data.</text>
</comment>
<dbReference type="Proteomes" id="UP000440367">
    <property type="component" value="Unassembled WGS sequence"/>
</dbReference>
<dbReference type="InterPro" id="IPR051320">
    <property type="entry name" value="Viral_Replic_Matur_Polypro"/>
</dbReference>
<accession>A0A6A3XX97</accession>
<dbReference type="SUPFAM" id="SSF56672">
    <property type="entry name" value="DNA/RNA polymerases"/>
    <property type="match status" value="1"/>
</dbReference>
<dbReference type="PANTHER" id="PTHR33064:SF37">
    <property type="entry name" value="RIBONUCLEASE H"/>
    <property type="match status" value="1"/>
</dbReference>
<dbReference type="InterPro" id="IPR043502">
    <property type="entry name" value="DNA/RNA_pol_sf"/>
</dbReference>
<dbReference type="InterPro" id="IPR000477">
    <property type="entry name" value="RT_dom"/>
</dbReference>
<name>A0A6A3XX97_9STRA</name>
<evidence type="ECO:0000313" key="2">
    <source>
        <dbReference type="EMBL" id="KAE8980567.1"/>
    </source>
</evidence>
<evidence type="ECO:0000313" key="4">
    <source>
        <dbReference type="Proteomes" id="UP000440367"/>
    </source>
</evidence>
<dbReference type="PANTHER" id="PTHR33064">
    <property type="entry name" value="POL PROTEIN"/>
    <property type="match status" value="1"/>
</dbReference>
<dbReference type="Proteomes" id="UP000460718">
    <property type="component" value="Unassembled WGS sequence"/>
</dbReference>
<dbReference type="Gene3D" id="3.30.70.270">
    <property type="match status" value="2"/>
</dbReference>
<proteinExistence type="predicted"/>
<evidence type="ECO:0000259" key="1">
    <source>
        <dbReference type="PROSITE" id="PS50878"/>
    </source>
</evidence>
<dbReference type="Gene3D" id="3.10.10.10">
    <property type="entry name" value="HIV Type 1 Reverse Transcriptase, subunit A, domain 1"/>
    <property type="match status" value="1"/>
</dbReference>
<gene>
    <name evidence="3" type="ORF">PF002_g19335</name>
    <name evidence="2" type="ORF">PF011_g22382</name>
</gene>
<reference evidence="3 4" key="1">
    <citation type="submission" date="2018-08" db="EMBL/GenBank/DDBJ databases">
        <title>Genomic investigation of the strawberry pathogen Phytophthora fragariae indicates pathogenicity is determined by transcriptional variation in three key races.</title>
        <authorList>
            <person name="Adams T.M."/>
            <person name="Armitage A.D."/>
            <person name="Sobczyk M.K."/>
            <person name="Bates H.J."/>
            <person name="Dunwell J.M."/>
            <person name="Nellist C.F."/>
            <person name="Harrison R.J."/>
        </authorList>
    </citation>
    <scope>NUCLEOTIDE SEQUENCE [LARGE SCALE GENOMIC DNA]</scope>
    <source>
        <strain evidence="3 4">BC-1</strain>
        <strain evidence="2 5">SCRP245</strain>
    </source>
</reference>
<feature type="domain" description="Reverse transcriptase" evidence="1">
    <location>
        <begin position="342"/>
        <end position="542"/>
    </location>
</feature>
<protein>
    <recommendedName>
        <fullName evidence="1">Reverse transcriptase domain-containing protein</fullName>
    </recommendedName>
</protein>
<dbReference type="Pfam" id="PF00078">
    <property type="entry name" value="RVT_1"/>
    <property type="match status" value="1"/>
</dbReference>
<dbReference type="PROSITE" id="PS50878">
    <property type="entry name" value="RT_POL"/>
    <property type="match status" value="1"/>
</dbReference>
<dbReference type="InterPro" id="IPR043128">
    <property type="entry name" value="Rev_trsase/Diguanyl_cyclase"/>
</dbReference>